<accession>E0S375</accession>
<reference evidence="1 2" key="1">
    <citation type="journal article" date="2010" name="PLoS ONE">
        <title>The glycobiome of the rumen bacterium Butyrivibrio proteoclasticus B316(T) highlights adaptation to a polysaccharide-rich environment.</title>
        <authorList>
            <person name="Kelly W.J."/>
            <person name="Leahy S.C."/>
            <person name="Altermann E."/>
            <person name="Yeoman C.J."/>
            <person name="Dunne J.C."/>
            <person name="Kong Z."/>
            <person name="Pacheco D.M."/>
            <person name="Li D."/>
            <person name="Noel S.J."/>
            <person name="Moon C.D."/>
            <person name="Cookson A.L."/>
            <person name="Attwood G.T."/>
        </authorList>
    </citation>
    <scope>NUCLEOTIDE SEQUENCE [LARGE SCALE GENOMIC DNA]</scope>
    <source>
        <strain evidence="2">ATCC 51982 / DSM 14932 / B316</strain>
    </source>
</reference>
<keyword evidence="2" id="KW-1185">Reference proteome</keyword>
<organism evidence="1 2">
    <name type="scientific">Butyrivibrio proteoclasticus (strain ATCC 51982 / DSM 14932 / B316)</name>
    <name type="common">Clostridium proteoclasticum</name>
    <dbReference type="NCBI Taxonomy" id="515622"/>
    <lineage>
        <taxon>Bacteria</taxon>
        <taxon>Bacillati</taxon>
        <taxon>Bacillota</taxon>
        <taxon>Clostridia</taxon>
        <taxon>Lachnospirales</taxon>
        <taxon>Lachnospiraceae</taxon>
        <taxon>Butyrivibrio</taxon>
    </lineage>
</organism>
<protein>
    <submittedName>
        <fullName evidence="1">Uncharacterized protein</fullName>
    </submittedName>
</protein>
<dbReference type="KEGG" id="bpb:bpr_III171"/>
<name>E0S375_BUTPB</name>
<gene>
    <name evidence="1" type="ordered locus">bpr_III171</name>
</gene>
<sequence>MFEQDYVMRLINEMVRAVLKIIFNIDTASPSAELLKDSEEEQTLDELIDMVDAGFINEAENRLYDITEERKKQDLEVALLFYSYLNNQSDEYLEEHGFSRDEVKSGLMDISKRYGVDGFVDAFLYM</sequence>
<evidence type="ECO:0000313" key="1">
    <source>
        <dbReference type="EMBL" id="ADL35857.1"/>
    </source>
</evidence>
<dbReference type="RefSeq" id="WP_013282507.1">
    <property type="nucleotide sequence ID" value="NC_014388.1"/>
</dbReference>
<proteinExistence type="predicted"/>
<dbReference type="Pfam" id="PF20092">
    <property type="entry name" value="DUF6483"/>
    <property type="match status" value="1"/>
</dbReference>
<dbReference type="InterPro" id="IPR045507">
    <property type="entry name" value="DUF6483"/>
</dbReference>
<dbReference type="eggNOG" id="ENOG5033DNC">
    <property type="taxonomic scope" value="Bacteria"/>
</dbReference>
<dbReference type="STRING" id="515622.bpr_III171"/>
<evidence type="ECO:0000313" key="2">
    <source>
        <dbReference type="Proteomes" id="UP000001299"/>
    </source>
</evidence>
<dbReference type="AlphaFoldDB" id="E0S375"/>
<dbReference type="HOGENOM" id="CLU_143358_0_0_9"/>
<dbReference type="Proteomes" id="UP000001299">
    <property type="component" value="Chromosome 2"/>
</dbReference>
<dbReference type="EMBL" id="CP001811">
    <property type="protein sequence ID" value="ADL35857.1"/>
    <property type="molecule type" value="Genomic_DNA"/>
</dbReference>